<feature type="domain" description="Fibronectin type-III" evidence="3">
    <location>
        <begin position="520"/>
        <end position="616"/>
    </location>
</feature>
<name>A0ABV8SQZ1_9GAMM</name>
<dbReference type="RefSeq" id="WP_380597193.1">
    <property type="nucleotide sequence ID" value="NZ_JBHSDU010000003.1"/>
</dbReference>
<dbReference type="SUPFAM" id="SSF49265">
    <property type="entry name" value="Fibronectin type III"/>
    <property type="match status" value="1"/>
</dbReference>
<dbReference type="InterPro" id="IPR015919">
    <property type="entry name" value="Cadherin-like_sf"/>
</dbReference>
<evidence type="ECO:0000256" key="1">
    <source>
        <dbReference type="SAM" id="MobiDB-lite"/>
    </source>
</evidence>
<feature type="chain" id="PRO_5046752552" evidence="2">
    <location>
        <begin position="28"/>
        <end position="616"/>
    </location>
</feature>
<dbReference type="SMART" id="SM00736">
    <property type="entry name" value="CADG"/>
    <property type="match status" value="4"/>
</dbReference>
<gene>
    <name evidence="4" type="ORF">ACFPN2_13160</name>
</gene>
<dbReference type="EMBL" id="JBHSDU010000003">
    <property type="protein sequence ID" value="MFC4310033.1"/>
    <property type="molecule type" value="Genomic_DNA"/>
</dbReference>
<dbReference type="CDD" id="cd00063">
    <property type="entry name" value="FN3"/>
    <property type="match status" value="1"/>
</dbReference>
<dbReference type="InterPro" id="IPR006644">
    <property type="entry name" value="Cadg"/>
</dbReference>
<dbReference type="InterPro" id="IPR036116">
    <property type="entry name" value="FN3_sf"/>
</dbReference>
<dbReference type="Proteomes" id="UP001595904">
    <property type="component" value="Unassembled WGS sequence"/>
</dbReference>
<keyword evidence="5" id="KW-1185">Reference proteome</keyword>
<dbReference type="SMART" id="SM00060">
    <property type="entry name" value="FN3"/>
    <property type="match status" value="1"/>
</dbReference>
<dbReference type="Gene3D" id="2.60.40.10">
    <property type="entry name" value="Immunoglobulins"/>
    <property type="match status" value="6"/>
</dbReference>
<evidence type="ECO:0000313" key="5">
    <source>
        <dbReference type="Proteomes" id="UP001595904"/>
    </source>
</evidence>
<feature type="signal peptide" evidence="2">
    <location>
        <begin position="1"/>
        <end position="27"/>
    </location>
</feature>
<dbReference type="Pfam" id="PF05345">
    <property type="entry name" value="He_PIG"/>
    <property type="match status" value="5"/>
</dbReference>
<sequence length="616" mass="62876">MIPTLFGKTFLQRALLALIAASLSACGGGDDDSGSSLTGGAVSEQPPAGDTGADDPALPTPANQPPSVTGVPPTTVAAGEAYSFTPLATDDDDDFLEYFVTNKPTWASFDTETGRLSGIPQATNVGESEDITISVTDGRDTSSVTFKIKVCSASCPSGNSPPTISGTPASSVIVDQAYSFRPTTSDLENDRLRFSISNRPSWMTFNTATGQLSGTPGATNVATYSNIVISVNDGTSTVLLPAFSIQVRGLDNRAPTITGTPGTSVQVMQTYSFVPSASDADGDTLVFRVSNLPRWATFSTATGRLSGTPATTDVGTYARVTVGVSDGRTTTSLPAFTIVVSAAPNRAPTISGTPATTATTGTAYSFTPTASDPDGNTLRYTFTNCPTWATCNADTGRVSGTPTAAGTFSNIRISVTDGNLTATLPAFAITVTAATPTNRAPTISGTPATTVSGGATYSFQPTASDPDGNALTYTITNRPSWATFNSSTGRLSGTPTSANAGTYSNIAIAVSDGTLTASLPSFSITVLQATNGSATLSWTPPTTNTDGSSLTNLAGYRVVYGRSASSLDQTVQIANAGLSTYTVTGLTSGVWYFAVKAYNASGGESDVSNGGSKTIP</sequence>
<feature type="region of interest" description="Disordered" evidence="1">
    <location>
        <begin position="29"/>
        <end position="72"/>
    </location>
</feature>
<proteinExistence type="predicted"/>
<dbReference type="InterPro" id="IPR003961">
    <property type="entry name" value="FN3_dom"/>
</dbReference>
<protein>
    <submittedName>
        <fullName evidence="4">Ig domain-containing protein</fullName>
    </submittedName>
</protein>
<dbReference type="PROSITE" id="PS50853">
    <property type="entry name" value="FN3"/>
    <property type="match status" value="1"/>
</dbReference>
<reference evidence="5" key="1">
    <citation type="journal article" date="2019" name="Int. J. Syst. Evol. Microbiol.">
        <title>The Global Catalogue of Microorganisms (GCM) 10K type strain sequencing project: providing services to taxonomists for standard genome sequencing and annotation.</title>
        <authorList>
            <consortium name="The Broad Institute Genomics Platform"/>
            <consortium name="The Broad Institute Genome Sequencing Center for Infectious Disease"/>
            <person name="Wu L."/>
            <person name="Ma J."/>
        </authorList>
    </citation>
    <scope>NUCLEOTIDE SEQUENCE [LARGE SCALE GENOMIC DNA]</scope>
    <source>
        <strain evidence="5">CGMCC 1.10759</strain>
    </source>
</reference>
<evidence type="ECO:0000259" key="3">
    <source>
        <dbReference type="PROSITE" id="PS50853"/>
    </source>
</evidence>
<keyword evidence="2" id="KW-0732">Signal</keyword>
<evidence type="ECO:0000313" key="4">
    <source>
        <dbReference type="EMBL" id="MFC4310033.1"/>
    </source>
</evidence>
<organism evidence="4 5">
    <name type="scientific">Steroidobacter flavus</name>
    <dbReference type="NCBI Taxonomy" id="1842136"/>
    <lineage>
        <taxon>Bacteria</taxon>
        <taxon>Pseudomonadati</taxon>
        <taxon>Pseudomonadota</taxon>
        <taxon>Gammaproteobacteria</taxon>
        <taxon>Steroidobacterales</taxon>
        <taxon>Steroidobacteraceae</taxon>
        <taxon>Steroidobacter</taxon>
    </lineage>
</organism>
<comment type="caution">
    <text evidence="4">The sequence shown here is derived from an EMBL/GenBank/DDBJ whole genome shotgun (WGS) entry which is preliminary data.</text>
</comment>
<dbReference type="SUPFAM" id="SSF49313">
    <property type="entry name" value="Cadherin-like"/>
    <property type="match status" value="5"/>
</dbReference>
<evidence type="ECO:0000256" key="2">
    <source>
        <dbReference type="SAM" id="SignalP"/>
    </source>
</evidence>
<dbReference type="InterPro" id="IPR013783">
    <property type="entry name" value="Ig-like_fold"/>
</dbReference>
<accession>A0ABV8SQZ1</accession>